<gene>
    <name evidence="1" type="ORF">RFI_19214</name>
</gene>
<reference evidence="1 2" key="1">
    <citation type="journal article" date="2013" name="Curr. Biol.">
        <title>The Genome of the Foraminiferan Reticulomyxa filosa.</title>
        <authorList>
            <person name="Glockner G."/>
            <person name="Hulsmann N."/>
            <person name="Schleicher M."/>
            <person name="Noegel A.A."/>
            <person name="Eichinger L."/>
            <person name="Gallinger C."/>
            <person name="Pawlowski J."/>
            <person name="Sierra R."/>
            <person name="Euteneuer U."/>
            <person name="Pillet L."/>
            <person name="Moustafa A."/>
            <person name="Platzer M."/>
            <person name="Groth M."/>
            <person name="Szafranski K."/>
            <person name="Schliwa M."/>
        </authorList>
    </citation>
    <scope>NUCLEOTIDE SEQUENCE [LARGE SCALE GENOMIC DNA]</scope>
</reference>
<comment type="caution">
    <text evidence="1">The sequence shown here is derived from an EMBL/GenBank/DDBJ whole genome shotgun (WGS) entry which is preliminary data.</text>
</comment>
<dbReference type="EMBL" id="ASPP01015543">
    <property type="protein sequence ID" value="ETO18078.1"/>
    <property type="molecule type" value="Genomic_DNA"/>
</dbReference>
<sequence length="109" mass="13104">MHELSQKFQWRLNEANFLSEAVQEAVRCWHVLSWTYPIAYYMDQKTNLQLFKEQQGTLENFCNGLQSKLDFDLDKLGDNKTRQEVIHYTRTSAQYRKNLVEYIETEISF</sequence>
<accession>X6MVQ3</accession>
<proteinExistence type="predicted"/>
<dbReference type="Proteomes" id="UP000023152">
    <property type="component" value="Unassembled WGS sequence"/>
</dbReference>
<dbReference type="Gene3D" id="1.20.120.1750">
    <property type="match status" value="1"/>
</dbReference>
<organism evidence="1 2">
    <name type="scientific">Reticulomyxa filosa</name>
    <dbReference type="NCBI Taxonomy" id="46433"/>
    <lineage>
        <taxon>Eukaryota</taxon>
        <taxon>Sar</taxon>
        <taxon>Rhizaria</taxon>
        <taxon>Retaria</taxon>
        <taxon>Foraminifera</taxon>
        <taxon>Monothalamids</taxon>
        <taxon>Reticulomyxidae</taxon>
        <taxon>Reticulomyxa</taxon>
    </lineage>
</organism>
<dbReference type="AlphaFoldDB" id="X6MVQ3"/>
<protein>
    <submittedName>
        <fullName evidence="1">Uncharacterized protein</fullName>
    </submittedName>
</protein>
<evidence type="ECO:0000313" key="1">
    <source>
        <dbReference type="EMBL" id="ETO18078.1"/>
    </source>
</evidence>
<dbReference type="OrthoDB" id="10009520at2759"/>
<name>X6MVQ3_RETFI</name>
<evidence type="ECO:0000313" key="2">
    <source>
        <dbReference type="Proteomes" id="UP000023152"/>
    </source>
</evidence>
<keyword evidence="2" id="KW-1185">Reference proteome</keyword>